<feature type="region of interest" description="Disordered" evidence="1">
    <location>
        <begin position="275"/>
        <end position="313"/>
    </location>
</feature>
<dbReference type="EMBL" id="JAWQEG010002621">
    <property type="protein sequence ID" value="KAK3870704.1"/>
    <property type="molecule type" value="Genomic_DNA"/>
</dbReference>
<organism evidence="3 4">
    <name type="scientific">Petrolisthes cinctipes</name>
    <name type="common">Flat porcelain crab</name>
    <dbReference type="NCBI Taxonomy" id="88211"/>
    <lineage>
        <taxon>Eukaryota</taxon>
        <taxon>Metazoa</taxon>
        <taxon>Ecdysozoa</taxon>
        <taxon>Arthropoda</taxon>
        <taxon>Crustacea</taxon>
        <taxon>Multicrustacea</taxon>
        <taxon>Malacostraca</taxon>
        <taxon>Eumalacostraca</taxon>
        <taxon>Eucarida</taxon>
        <taxon>Decapoda</taxon>
        <taxon>Pleocyemata</taxon>
        <taxon>Anomura</taxon>
        <taxon>Galatheoidea</taxon>
        <taxon>Porcellanidae</taxon>
        <taxon>Petrolisthes</taxon>
    </lineage>
</organism>
<dbReference type="Gene3D" id="4.10.60.10">
    <property type="entry name" value="Zinc finger, CCHC-type"/>
    <property type="match status" value="1"/>
</dbReference>
<dbReference type="GO" id="GO:0003676">
    <property type="term" value="F:nucleic acid binding"/>
    <property type="evidence" value="ECO:0007669"/>
    <property type="project" value="InterPro"/>
</dbReference>
<dbReference type="GO" id="GO:0008270">
    <property type="term" value="F:zinc ion binding"/>
    <property type="evidence" value="ECO:0007669"/>
    <property type="project" value="InterPro"/>
</dbReference>
<feature type="compositionally biased region" description="Polar residues" evidence="1">
    <location>
        <begin position="299"/>
        <end position="313"/>
    </location>
</feature>
<feature type="domain" description="CCHC-type" evidence="2">
    <location>
        <begin position="236"/>
        <end position="254"/>
    </location>
</feature>
<comment type="caution">
    <text evidence="3">The sequence shown here is derived from an EMBL/GenBank/DDBJ whole genome shotgun (WGS) entry which is preliminary data.</text>
</comment>
<evidence type="ECO:0000313" key="4">
    <source>
        <dbReference type="Proteomes" id="UP001286313"/>
    </source>
</evidence>
<feature type="region of interest" description="Disordered" evidence="1">
    <location>
        <begin position="1"/>
        <end position="42"/>
    </location>
</feature>
<keyword evidence="4" id="KW-1185">Reference proteome</keyword>
<name>A0AAE1FAK3_PETCI</name>
<protein>
    <recommendedName>
        <fullName evidence="2">CCHC-type domain-containing protein</fullName>
    </recommendedName>
</protein>
<dbReference type="PANTHER" id="PTHR33198">
    <property type="entry name" value="ANK_REP_REGION DOMAIN-CONTAINING PROTEIN-RELATED"/>
    <property type="match status" value="1"/>
</dbReference>
<gene>
    <name evidence="3" type="ORF">Pcinc_024085</name>
</gene>
<evidence type="ECO:0000259" key="2">
    <source>
        <dbReference type="SMART" id="SM00343"/>
    </source>
</evidence>
<dbReference type="PANTHER" id="PTHR33198:SF19">
    <property type="entry name" value="CCHC-TYPE DOMAIN-CONTAINING PROTEIN"/>
    <property type="match status" value="1"/>
</dbReference>
<proteinExistence type="predicted"/>
<reference evidence="3" key="1">
    <citation type="submission" date="2023-10" db="EMBL/GenBank/DDBJ databases">
        <title>Genome assemblies of two species of porcelain crab, Petrolisthes cinctipes and Petrolisthes manimaculis (Anomura: Porcellanidae).</title>
        <authorList>
            <person name="Angst P."/>
        </authorList>
    </citation>
    <scope>NUCLEOTIDE SEQUENCE</scope>
    <source>
        <strain evidence="3">PB745_01</strain>
        <tissue evidence="3">Gill</tissue>
    </source>
</reference>
<evidence type="ECO:0000313" key="3">
    <source>
        <dbReference type="EMBL" id="KAK3870704.1"/>
    </source>
</evidence>
<dbReference type="Proteomes" id="UP001286313">
    <property type="component" value="Unassembled WGS sequence"/>
</dbReference>
<accession>A0AAE1FAK3</accession>
<sequence length="335" mass="37548">MEEDRKSYKVSTDPPLPHAGDEEVTGGDVGEREGEVVGDTTPTYRERRFSNFSLPHPLPAFQQKLSPNTDKTVDEVLNELQEHIKNSRKETIQRRDLLNCKLKQGESFSDFYVRIRHIAEEIDVCPGKSVTCEETQLKMVILMGVRDEELVQKLLTLDTTLSLQDIVKTCHVYEATRSTTSVKRALPSQVNVVSSYKKNKQKHQSSVLQQSLSPVATGRNCGHEHDKGKCPTADKTCSNCGRRGHWQRSPACPATNAQCHTCKRMGHYDRCCRSSKRSAPQVNSKQDRDSSSHSKSSQNMNCQPVGSSKKTPTLTTVSITYRGITANRIQVQTSQ</sequence>
<evidence type="ECO:0000256" key="1">
    <source>
        <dbReference type="SAM" id="MobiDB-lite"/>
    </source>
</evidence>
<feature type="domain" description="CCHC-type" evidence="2">
    <location>
        <begin position="258"/>
        <end position="274"/>
    </location>
</feature>
<dbReference type="InterPro" id="IPR001878">
    <property type="entry name" value="Znf_CCHC"/>
</dbReference>
<dbReference type="SMART" id="SM00343">
    <property type="entry name" value="ZnF_C2HC"/>
    <property type="match status" value="2"/>
</dbReference>
<dbReference type="AlphaFoldDB" id="A0AAE1FAK3"/>